<evidence type="ECO:0000256" key="1">
    <source>
        <dbReference type="SAM" id="MobiDB-lite"/>
    </source>
</evidence>
<dbReference type="GO" id="GO:0035091">
    <property type="term" value="F:phosphatidylinositol binding"/>
    <property type="evidence" value="ECO:0007669"/>
    <property type="project" value="TreeGrafter"/>
</dbReference>
<evidence type="ECO:0000259" key="3">
    <source>
        <dbReference type="Pfam" id="PF02194"/>
    </source>
</evidence>
<protein>
    <recommendedName>
        <fullName evidence="3">PXA domain-containing protein</fullName>
    </recommendedName>
</protein>
<comment type="caution">
    <text evidence="4">The sequence shown here is derived from an EMBL/GenBank/DDBJ whole genome shotgun (WGS) entry which is preliminary data.</text>
</comment>
<feature type="transmembrane region" description="Helical" evidence="2">
    <location>
        <begin position="110"/>
        <end position="126"/>
    </location>
</feature>
<name>A0A397UQF0_9GLOM</name>
<keyword evidence="2" id="KW-1133">Transmembrane helix</keyword>
<sequence>MTTVRTPNNDEQPTLLAFSDVTPSITPEENPHNSEPGIESPKIPQETLNEPSLLLENLIRLISEKFPSRTFAEKMEPAFKVFKTVFSKIPPIYLILYLLIIFTWNHLQRSHLILLVLGCLLGYMLQNNSVASSRQKSVIYQEPYIQQNIESSLQAIKSAEKVTSTELSITPRVDEALNKTFDFVIRDLVNSFYDPINLNKNTEFSNQVRNAMNVMSMNLALCLQNVDKMEVGIMSSFAIANTFIIHLVCILFG</sequence>
<proteinExistence type="predicted"/>
<organism evidence="4 5">
    <name type="scientific">Gigaspora rosea</name>
    <dbReference type="NCBI Taxonomy" id="44941"/>
    <lineage>
        <taxon>Eukaryota</taxon>
        <taxon>Fungi</taxon>
        <taxon>Fungi incertae sedis</taxon>
        <taxon>Mucoromycota</taxon>
        <taxon>Glomeromycotina</taxon>
        <taxon>Glomeromycetes</taxon>
        <taxon>Diversisporales</taxon>
        <taxon>Gigasporaceae</taxon>
        <taxon>Gigaspora</taxon>
    </lineage>
</organism>
<keyword evidence="5" id="KW-1185">Reference proteome</keyword>
<dbReference type="Pfam" id="PF02194">
    <property type="entry name" value="PXA"/>
    <property type="match status" value="1"/>
</dbReference>
<feature type="transmembrane region" description="Helical" evidence="2">
    <location>
        <begin position="85"/>
        <end position="104"/>
    </location>
</feature>
<dbReference type="PANTHER" id="PTHR22775">
    <property type="entry name" value="SORTING NEXIN"/>
    <property type="match status" value="1"/>
</dbReference>
<reference evidence="4 5" key="1">
    <citation type="submission" date="2018-06" db="EMBL/GenBank/DDBJ databases">
        <title>Comparative genomics reveals the genomic features of Rhizophagus irregularis, R. cerebriforme, R. diaphanum and Gigaspora rosea, and their symbiotic lifestyle signature.</title>
        <authorList>
            <person name="Morin E."/>
            <person name="San Clemente H."/>
            <person name="Chen E.C.H."/>
            <person name="De La Providencia I."/>
            <person name="Hainaut M."/>
            <person name="Kuo A."/>
            <person name="Kohler A."/>
            <person name="Murat C."/>
            <person name="Tang N."/>
            <person name="Roy S."/>
            <person name="Loubradou J."/>
            <person name="Henrissat B."/>
            <person name="Grigoriev I.V."/>
            <person name="Corradi N."/>
            <person name="Roux C."/>
            <person name="Martin F.M."/>
        </authorList>
    </citation>
    <scope>NUCLEOTIDE SEQUENCE [LARGE SCALE GENOMIC DNA]</scope>
    <source>
        <strain evidence="4 5">DAOM 194757</strain>
    </source>
</reference>
<evidence type="ECO:0000313" key="5">
    <source>
        <dbReference type="Proteomes" id="UP000266673"/>
    </source>
</evidence>
<dbReference type="Proteomes" id="UP000266673">
    <property type="component" value="Unassembled WGS sequence"/>
</dbReference>
<dbReference type="EMBL" id="QKWP01001123">
    <property type="protein sequence ID" value="RIB11538.1"/>
    <property type="molecule type" value="Genomic_DNA"/>
</dbReference>
<gene>
    <name evidence="4" type="ORF">C2G38_101517</name>
</gene>
<dbReference type="InterPro" id="IPR003114">
    <property type="entry name" value="Phox_assoc"/>
</dbReference>
<dbReference type="OrthoDB" id="120967at2759"/>
<feature type="compositionally biased region" description="Polar residues" evidence="1">
    <location>
        <begin position="1"/>
        <end position="12"/>
    </location>
</feature>
<dbReference type="STRING" id="44941.A0A397UQF0"/>
<evidence type="ECO:0000313" key="4">
    <source>
        <dbReference type="EMBL" id="RIB11538.1"/>
    </source>
</evidence>
<feature type="domain" description="PXA" evidence="3">
    <location>
        <begin position="171"/>
        <end position="233"/>
    </location>
</feature>
<evidence type="ECO:0000256" key="2">
    <source>
        <dbReference type="SAM" id="Phobius"/>
    </source>
</evidence>
<feature type="region of interest" description="Disordered" evidence="1">
    <location>
        <begin position="1"/>
        <end position="44"/>
    </location>
</feature>
<dbReference type="AlphaFoldDB" id="A0A397UQF0"/>
<accession>A0A397UQF0</accession>
<keyword evidence="2" id="KW-0812">Transmembrane</keyword>
<keyword evidence="2" id="KW-0472">Membrane</keyword>
<dbReference type="PANTHER" id="PTHR22775:SF3">
    <property type="entry name" value="SORTING NEXIN-13"/>
    <property type="match status" value="1"/>
</dbReference>